<accession>B6QNN3</accession>
<evidence type="ECO:0000313" key="9">
    <source>
        <dbReference type="Proteomes" id="UP000001294"/>
    </source>
</evidence>
<dbReference type="Pfam" id="PF04082">
    <property type="entry name" value="Fungal_trans"/>
    <property type="match status" value="1"/>
</dbReference>
<feature type="compositionally biased region" description="Low complexity" evidence="6">
    <location>
        <begin position="803"/>
        <end position="827"/>
    </location>
</feature>
<dbReference type="Proteomes" id="UP000001294">
    <property type="component" value="Unassembled WGS sequence"/>
</dbReference>
<dbReference type="EMBL" id="DS995903">
    <property type="protein sequence ID" value="EEA21521.1"/>
    <property type="molecule type" value="Genomic_DNA"/>
</dbReference>
<name>B6QNN3_TALMQ</name>
<organism evidence="8 9">
    <name type="scientific">Talaromyces marneffei (strain ATCC 18224 / CBS 334.59 / QM 7333)</name>
    <name type="common">Penicillium marneffei</name>
    <dbReference type="NCBI Taxonomy" id="441960"/>
    <lineage>
        <taxon>Eukaryota</taxon>
        <taxon>Fungi</taxon>
        <taxon>Dikarya</taxon>
        <taxon>Ascomycota</taxon>
        <taxon>Pezizomycotina</taxon>
        <taxon>Eurotiomycetes</taxon>
        <taxon>Eurotiomycetidae</taxon>
        <taxon>Eurotiales</taxon>
        <taxon>Trichocomaceae</taxon>
        <taxon>Talaromyces</taxon>
        <taxon>Talaromyces sect. Talaromyces</taxon>
    </lineage>
</organism>
<feature type="compositionally biased region" description="Polar residues" evidence="6">
    <location>
        <begin position="740"/>
        <end position="754"/>
    </location>
</feature>
<keyword evidence="3" id="KW-0863">Zinc-finger</keyword>
<evidence type="ECO:0000256" key="4">
    <source>
        <dbReference type="ARBA" id="ARBA00022833"/>
    </source>
</evidence>
<feature type="region of interest" description="Disordered" evidence="6">
    <location>
        <begin position="1275"/>
        <end position="1296"/>
    </location>
</feature>
<gene>
    <name evidence="8" type="ORF">PMAA_053290</name>
</gene>
<dbReference type="GO" id="GO:0003677">
    <property type="term" value="F:DNA binding"/>
    <property type="evidence" value="ECO:0007669"/>
    <property type="project" value="InterPro"/>
</dbReference>
<dbReference type="GO" id="GO:0005634">
    <property type="term" value="C:nucleus"/>
    <property type="evidence" value="ECO:0007669"/>
    <property type="project" value="UniProtKB-SubCell"/>
</dbReference>
<reference evidence="9" key="1">
    <citation type="journal article" date="2015" name="Genome Announc.">
        <title>Genome sequence of the AIDS-associated pathogen Penicillium marneffei (ATCC18224) and its near taxonomic relative Talaromyces stipitatus (ATCC10500).</title>
        <authorList>
            <person name="Nierman W.C."/>
            <person name="Fedorova-Abrams N.D."/>
            <person name="Andrianopoulos A."/>
        </authorList>
    </citation>
    <scope>NUCLEOTIDE SEQUENCE [LARGE SCALE GENOMIC DNA]</scope>
    <source>
        <strain evidence="9">ATCC 18224 / CBS 334.59 / QM 7333</strain>
    </source>
</reference>
<feature type="compositionally biased region" description="Low complexity" evidence="6">
    <location>
        <begin position="1419"/>
        <end position="1440"/>
    </location>
</feature>
<evidence type="ECO:0000256" key="1">
    <source>
        <dbReference type="ARBA" id="ARBA00004123"/>
    </source>
</evidence>
<dbReference type="OrthoDB" id="4898680at2759"/>
<comment type="subcellular location">
    <subcellularLocation>
        <location evidence="1">Nucleus</location>
    </subcellularLocation>
</comment>
<evidence type="ECO:0000259" key="7">
    <source>
        <dbReference type="Pfam" id="PF04082"/>
    </source>
</evidence>
<dbReference type="InterPro" id="IPR052035">
    <property type="entry name" value="ZnF_BED_domain_contain"/>
</dbReference>
<feature type="region of interest" description="Disordered" evidence="6">
    <location>
        <begin position="799"/>
        <end position="840"/>
    </location>
</feature>
<feature type="compositionally biased region" description="Low complexity" evidence="6">
    <location>
        <begin position="1394"/>
        <end position="1406"/>
    </location>
</feature>
<dbReference type="CDD" id="cd12148">
    <property type="entry name" value="fungal_TF_MHR"/>
    <property type="match status" value="1"/>
</dbReference>
<evidence type="ECO:0000256" key="2">
    <source>
        <dbReference type="ARBA" id="ARBA00022723"/>
    </source>
</evidence>
<evidence type="ECO:0000256" key="3">
    <source>
        <dbReference type="ARBA" id="ARBA00022771"/>
    </source>
</evidence>
<dbReference type="InterPro" id="IPR007219">
    <property type="entry name" value="XnlR_reg_dom"/>
</dbReference>
<dbReference type="PANTHER" id="PTHR46481">
    <property type="entry name" value="ZINC FINGER BED DOMAIN-CONTAINING PROTEIN 4"/>
    <property type="match status" value="1"/>
</dbReference>
<keyword evidence="2" id="KW-0479">Metal-binding</keyword>
<feature type="domain" description="Xylanolytic transcriptional activator regulatory" evidence="7">
    <location>
        <begin position="1026"/>
        <end position="1097"/>
    </location>
</feature>
<keyword evidence="4" id="KW-0862">Zinc</keyword>
<feature type="region of interest" description="Disordered" evidence="6">
    <location>
        <begin position="702"/>
        <end position="770"/>
    </location>
</feature>
<evidence type="ECO:0000256" key="6">
    <source>
        <dbReference type="SAM" id="MobiDB-lite"/>
    </source>
</evidence>
<dbReference type="VEuPathDB" id="FungiDB:PMAA_053290"/>
<dbReference type="GO" id="GO:0008270">
    <property type="term" value="F:zinc ion binding"/>
    <property type="evidence" value="ECO:0007669"/>
    <property type="project" value="UniProtKB-KW"/>
</dbReference>
<dbReference type="HOGENOM" id="CLU_248762_0_0_1"/>
<feature type="compositionally biased region" description="Low complexity" evidence="6">
    <location>
        <begin position="1364"/>
        <end position="1379"/>
    </location>
</feature>
<sequence length="1499" mass="170165">MELPNGIKVDTLETRIDCALARATFTGNRPFSMWSQPFMREALQLLRKGYIPPDRHRIGGSLLTELYTESYTKTIGIWRQIQHLNITVDETSNINHQRVMVITITTPQRSWLYCLKDMENERLNAKNITEWLLHQLEALLATLFDGDIDWKCINSLSTDTCSTMRLVWEILQRKSPLQHAFMIPCDSHGLQLIFKDLLDMKVSQAMTVKHIFKEANDIVTFFHRSPLRYADLQAIEKARNGRKKALIASVITRWGSQYNLINSVNELKESLIQWAQSVSEDSDKSKLVEIIGIIQDITFWNILNDLCRVFKPLHIAQKDSEALNATIFNVIPRWLKLENEMRTAALYTQLHEDIKAYFNEGGFTARANLQILSIHWVAYWLDPKRIRQPLESSTKEKIVQFRAQEADIAPKLASFANRLIHTVANSVTAERAFSLMNLQHTKIRNRLSVEQVEKLLFLQINEYQLQEKLNEEPTPEQQLEDEEAESARVYREQSLEFSSILNNLNSMDQKPATDLIEASPEPDLELEAPRAYKRLRIGHFVLVYIICGQWLRCTPVWIRWFSESSHISKFSVPVILYYVLCKCHDPGLGAGTFSVEVGGVRSRVMAESRVKLLIFASDETEDFGVLHSYRLDFNFELRARMDFGVQTHNLPTPNATSALFKMSTCRPQSGVMVNSRPASLVARQSCVVTMQRPSVVDAFREGKKKSELKKKRKREPTLLTERGITSTNFLQRYRVPAVDQQHSPPNKRQVTDQTDPGEAAVPADSGSSETARFRKSIFSTGFLGPSSFWAAFDEPNESSSIRSPATASASTYPPTPSQSSPYTESPPAETSMAIDSESTTADADQIECGARILVLLEDLLLYQDLIQHRFTIMDPWVFGKKLVNEALAGVFALRQQWRQGSKLSQAKLLAWSERLFENSSKPIVTHAKMTIAEYFSSIAARWEMIGVVFSWVGVAALMIPEDHESLRSDDGSIIDVHKLRKLTVEVTEICLGFCDSVGTLSDPLVWLLLQQTILLGEVHGDSDYRPWRKLGDLSTIIFALGLHRPKPDPSVPLFLIEIRKRAMSAGFALDKQLATLLGRPPRIAYQYCDIQYPLDLSYETICMISEEKDDLAQHIGSDGWNLEEIVNSGTRARVNVMLAIIREKVLALSLSPHSDDLEQRVSATCAEHDQMRQSLPSKLEWRPNIHFSNDSHAYLLEILNLEFLHNDFILYSVLIKRTGEHKDKLIQAARKMLSTLVSWVSARAPSMLTSFRSSWDLCYIGLPCAGVLAQELLQRSQRKHRPPMPSNTSTSATTPFPRSEVIQNLSVFASLLETALHIRDGNYGIARRGLDAIRNILDRVLSGDDCDETQHQSVRHHGHREKSQQQPQQKQHQQQQQKQKQNEVVQDPSVLRYASPSAPSAPLAPSTEHFPVSSATHLQQQEITPDTQQQQNQHQHQQSVIMQEEASIPASYTSTHPEGLAPSVGADGSYHTNDNFLPLDFMTWLDSFDWAQESLLNYS</sequence>
<dbReference type="InterPro" id="IPR012337">
    <property type="entry name" value="RNaseH-like_sf"/>
</dbReference>
<evidence type="ECO:0000313" key="8">
    <source>
        <dbReference type="EMBL" id="EEA21521.1"/>
    </source>
</evidence>
<protein>
    <submittedName>
        <fullName evidence="8">Chromatin structure remodeling complex protein RSC3, putative</fullName>
    </submittedName>
</protein>
<proteinExistence type="predicted"/>
<dbReference type="GO" id="GO:0006351">
    <property type="term" value="P:DNA-templated transcription"/>
    <property type="evidence" value="ECO:0007669"/>
    <property type="project" value="InterPro"/>
</dbReference>
<keyword evidence="5" id="KW-0539">Nucleus</keyword>
<feature type="region of interest" description="Disordered" evidence="6">
    <location>
        <begin position="1347"/>
        <end position="1440"/>
    </location>
</feature>
<dbReference type="SUPFAM" id="SSF53098">
    <property type="entry name" value="Ribonuclease H-like"/>
    <property type="match status" value="1"/>
</dbReference>
<feature type="compositionally biased region" description="Polar residues" evidence="6">
    <location>
        <begin position="1286"/>
        <end position="1296"/>
    </location>
</feature>
<dbReference type="PANTHER" id="PTHR46481:SF10">
    <property type="entry name" value="ZINC FINGER BED DOMAIN-CONTAINING PROTEIN 39"/>
    <property type="match status" value="1"/>
</dbReference>
<evidence type="ECO:0000256" key="5">
    <source>
        <dbReference type="ARBA" id="ARBA00023242"/>
    </source>
</evidence>
<keyword evidence="9" id="KW-1185">Reference proteome</keyword>